<keyword evidence="3" id="KW-1185">Reference proteome</keyword>
<name>A0A9Q0X6A5_9SAUR</name>
<comment type="caution">
    <text evidence="2">The sequence shown here is derived from an EMBL/GenBank/DDBJ whole genome shotgun (WGS) entry which is preliminary data.</text>
</comment>
<dbReference type="Proteomes" id="UP001142489">
    <property type="component" value="Unassembled WGS sequence"/>
</dbReference>
<dbReference type="EMBL" id="JAPFRF010000024">
    <property type="protein sequence ID" value="KAJ7303244.1"/>
    <property type="molecule type" value="Genomic_DNA"/>
</dbReference>
<feature type="region of interest" description="Disordered" evidence="1">
    <location>
        <begin position="74"/>
        <end position="97"/>
    </location>
</feature>
<evidence type="ECO:0000313" key="3">
    <source>
        <dbReference type="Proteomes" id="UP001142489"/>
    </source>
</evidence>
<gene>
    <name evidence="2" type="ORF">JRQ81_012181</name>
</gene>
<dbReference type="AlphaFoldDB" id="A0A9Q0X6A5"/>
<evidence type="ECO:0000313" key="2">
    <source>
        <dbReference type="EMBL" id="KAJ7303244.1"/>
    </source>
</evidence>
<feature type="compositionally biased region" description="Acidic residues" evidence="1">
    <location>
        <begin position="79"/>
        <end position="88"/>
    </location>
</feature>
<evidence type="ECO:0000256" key="1">
    <source>
        <dbReference type="SAM" id="MobiDB-lite"/>
    </source>
</evidence>
<organism evidence="2 3">
    <name type="scientific">Phrynocephalus forsythii</name>
    <dbReference type="NCBI Taxonomy" id="171643"/>
    <lineage>
        <taxon>Eukaryota</taxon>
        <taxon>Metazoa</taxon>
        <taxon>Chordata</taxon>
        <taxon>Craniata</taxon>
        <taxon>Vertebrata</taxon>
        <taxon>Euteleostomi</taxon>
        <taxon>Lepidosauria</taxon>
        <taxon>Squamata</taxon>
        <taxon>Bifurcata</taxon>
        <taxon>Unidentata</taxon>
        <taxon>Episquamata</taxon>
        <taxon>Toxicofera</taxon>
        <taxon>Iguania</taxon>
        <taxon>Acrodonta</taxon>
        <taxon>Agamidae</taxon>
        <taxon>Agaminae</taxon>
        <taxon>Phrynocephalus</taxon>
    </lineage>
</organism>
<proteinExistence type="predicted"/>
<reference evidence="2" key="1">
    <citation type="journal article" date="2023" name="DNA Res.">
        <title>Chromosome-level genome assembly of Phrynocephalus forsythii using third-generation DNA sequencing and Hi-C analysis.</title>
        <authorList>
            <person name="Qi Y."/>
            <person name="Zhao W."/>
            <person name="Zhao Y."/>
            <person name="Niu C."/>
            <person name="Cao S."/>
            <person name="Zhang Y."/>
        </authorList>
    </citation>
    <scope>NUCLEOTIDE SEQUENCE</scope>
    <source>
        <tissue evidence="2">Muscle</tissue>
    </source>
</reference>
<sequence>MENMSQHDIGFLNVTVKVEEEEKLNESEPDGFSKANSGFPEVEVKEEEVGPYSQASMDGTSVAYEQLGSAVGLLLSPREEEEEEEEEKGEGKTNGENLTAVLSWMLPNTTGNPVELSNVVTQEYHTKTLCLGSVLSNQ</sequence>
<protein>
    <submittedName>
        <fullName evidence="2">Uncharacterized protein</fullName>
    </submittedName>
</protein>
<accession>A0A9Q0X6A5</accession>
<feature type="region of interest" description="Disordered" evidence="1">
    <location>
        <begin position="21"/>
        <end position="54"/>
    </location>
</feature>